<dbReference type="RefSeq" id="WP_268923568.1">
    <property type="nucleotide sequence ID" value="NZ_JAPTGC010000014.1"/>
</dbReference>
<sequence length="426" mass="44114">MNEYWTARVNILSRRYCGMLGAVAGCVVGVVLGTISGLVPGVHSNTVAGFLAGCSGPLLLLFGPEGLVAAIVATMVTHTFLDAVPSTFLGVPDPDTVLSVLPAHRLCLAGHGEEAVRMSALGSVAGFVLCLPLFVVFMLVLPPMQGYIDWGIGLVILVAAGLLVVFSRSPGWALAVFGVSGVLGVFSLGYGYFSFGMFGTGEVLLPLLTGLFGVPVLLLSMQSSAEFPPQRFSGLLIGSREMVWSGVRGAVAGAIVGWLPGFSSGTANALLAIRRDGDFEKTDARGYLVATSAANTANAVLGIAALYAVGRMRSGAMVALGSLELPPLSFVVLVAAAAALCGYGLTIAASRSVPVLMRVNQRVLARVVLVFLIAVSFVFCGPFGLLILVTATLVGMVPGLLGVPRIFCMGAIMVPVMLFTLDVIRF</sequence>
<accession>A0ABT4INH9</accession>
<organism evidence="3 4">
    <name type="scientific">Methanocorpusculum vombati</name>
    <dbReference type="NCBI Taxonomy" id="3002864"/>
    <lineage>
        <taxon>Archaea</taxon>
        <taxon>Methanobacteriati</taxon>
        <taxon>Methanobacteriota</taxon>
        <taxon>Stenosarchaea group</taxon>
        <taxon>Methanomicrobia</taxon>
        <taxon>Methanomicrobiales</taxon>
        <taxon>Methanocorpusculaceae</taxon>
        <taxon>Methanocorpusculum</taxon>
    </lineage>
</organism>
<feature type="transmembrane region" description="Helical" evidence="1">
    <location>
        <begin position="45"/>
        <end position="62"/>
    </location>
</feature>
<keyword evidence="4" id="KW-1185">Reference proteome</keyword>
<keyword evidence="1" id="KW-1133">Transmembrane helix</keyword>
<dbReference type="Pfam" id="PF01970">
    <property type="entry name" value="TctA"/>
    <property type="match status" value="1"/>
</dbReference>
<dbReference type="Proteomes" id="UP001141336">
    <property type="component" value="Unassembled WGS sequence"/>
</dbReference>
<evidence type="ECO:0000313" key="4">
    <source>
        <dbReference type="Proteomes" id="UP001141336"/>
    </source>
</evidence>
<evidence type="ECO:0000259" key="2">
    <source>
        <dbReference type="Pfam" id="PF01970"/>
    </source>
</evidence>
<protein>
    <submittedName>
        <fullName evidence="3">Tripartite tricarboxylate transporter permease</fullName>
    </submittedName>
</protein>
<keyword evidence="1" id="KW-0812">Transmembrane</keyword>
<dbReference type="EMBL" id="JAPTGC010000014">
    <property type="protein sequence ID" value="MCZ0863306.1"/>
    <property type="molecule type" value="Genomic_DNA"/>
</dbReference>
<feature type="transmembrane region" description="Helical" evidence="1">
    <location>
        <begin position="172"/>
        <end position="191"/>
    </location>
</feature>
<feature type="transmembrane region" description="Helical" evidence="1">
    <location>
        <begin position="403"/>
        <end position="424"/>
    </location>
</feature>
<feature type="transmembrane region" description="Helical" evidence="1">
    <location>
        <begin position="367"/>
        <end position="397"/>
    </location>
</feature>
<feature type="transmembrane region" description="Helical" evidence="1">
    <location>
        <begin position="147"/>
        <end position="166"/>
    </location>
</feature>
<feature type="transmembrane region" description="Helical" evidence="1">
    <location>
        <begin position="285"/>
        <end position="308"/>
    </location>
</feature>
<evidence type="ECO:0000313" key="3">
    <source>
        <dbReference type="EMBL" id="MCZ0863306.1"/>
    </source>
</evidence>
<proteinExistence type="predicted"/>
<dbReference type="InterPro" id="IPR002823">
    <property type="entry name" value="DUF112_TM"/>
</dbReference>
<feature type="domain" description="DUF112" evidence="2">
    <location>
        <begin position="26"/>
        <end position="409"/>
    </location>
</feature>
<feature type="transmembrane region" description="Helical" evidence="1">
    <location>
        <begin position="250"/>
        <end position="273"/>
    </location>
</feature>
<comment type="caution">
    <text evidence="3">The sequence shown here is derived from an EMBL/GenBank/DDBJ whole genome shotgun (WGS) entry which is preliminary data.</text>
</comment>
<gene>
    <name evidence="3" type="ORF">O0S09_08620</name>
</gene>
<dbReference type="PANTHER" id="PTHR42204:SF1">
    <property type="entry name" value="INTEGRAL MEMBRANE PROTEIN"/>
    <property type="match status" value="1"/>
</dbReference>
<reference evidence="3" key="1">
    <citation type="submission" date="2022-12" db="EMBL/GenBank/DDBJ databases">
        <title>Isolation and characterisation of novel Methanocorpusculum spp. from native Australian herbivores indicates the genus is ancestrally host-associated.</title>
        <authorList>
            <person name="Volmer J.G."/>
            <person name="Soo R.M."/>
            <person name="Evans P.N."/>
            <person name="Hoedt E.C."/>
            <person name="Astorga Alsina A.L."/>
            <person name="Woodcroft B.J."/>
            <person name="Tyson G.W."/>
            <person name="Hugenholtz P."/>
            <person name="Morrison M."/>
        </authorList>
    </citation>
    <scope>NUCLEOTIDE SEQUENCE</scope>
    <source>
        <strain evidence="3">CW153</strain>
    </source>
</reference>
<name>A0ABT4INH9_9EURY</name>
<keyword evidence="1" id="KW-0472">Membrane</keyword>
<feature type="transmembrane region" description="Helical" evidence="1">
    <location>
        <begin position="16"/>
        <end position="39"/>
    </location>
</feature>
<feature type="transmembrane region" description="Helical" evidence="1">
    <location>
        <begin position="328"/>
        <end position="346"/>
    </location>
</feature>
<dbReference type="PANTHER" id="PTHR42204">
    <property type="entry name" value="INTEGRAL MEMBRANE PROTEIN"/>
    <property type="match status" value="1"/>
</dbReference>
<evidence type="ECO:0000256" key="1">
    <source>
        <dbReference type="SAM" id="Phobius"/>
    </source>
</evidence>
<feature type="transmembrane region" description="Helical" evidence="1">
    <location>
        <begin position="120"/>
        <end position="140"/>
    </location>
</feature>